<gene>
    <name evidence="6" type="ORF">QJS04_geneDACA019015</name>
</gene>
<evidence type="ECO:0000313" key="6">
    <source>
        <dbReference type="EMBL" id="KAK1273845.1"/>
    </source>
</evidence>
<sequence>MMMMMMECAARGRAKTPCAVGSGPPSKRCARCEAVVYCSLSHQISHWKDHKEECGRLEQQMRHSDVLNDFPFTYPIKASSQGFVRQGSLCSFLSSIALHHVGLWKPECHCRQPIPHHEYSRMYAEWNLTSSLCPCSEPREQISTHLTSWKDYYQWRCLPFHSPVALLLHWPLTLFHMVQLASTKKLSSEVRDKLHIHYLGPEKELMQLAVFGELRALFPNLQVHIDFIGPSIPQFRNGEKINIRSYACCSDEACSCRCLSENSGGYISDGKNTALTLQLHRGFYHDHYREILKESFPDIIVAPNAGIAAYSTWSPTIKVIKEMGVPAIFSDFCEEAAVLAAHCIGSVTGCPLRIPIQINPFRQPVMLENTSLCVPCYSNCFLFGI</sequence>
<evidence type="ECO:0000313" key="7">
    <source>
        <dbReference type="Proteomes" id="UP001179952"/>
    </source>
</evidence>
<dbReference type="InterPro" id="IPR002893">
    <property type="entry name" value="Znf_MYND"/>
</dbReference>
<keyword evidence="3" id="KW-0862">Zinc</keyword>
<feature type="domain" description="MYND-type" evidence="5">
    <location>
        <begin position="8"/>
        <end position="54"/>
    </location>
</feature>
<reference evidence="6" key="1">
    <citation type="journal article" date="2023" name="Nat. Commun.">
        <title>Diploid and tetraploid genomes of Acorus and the evolution of monocots.</title>
        <authorList>
            <person name="Ma L."/>
            <person name="Liu K.W."/>
            <person name="Li Z."/>
            <person name="Hsiao Y.Y."/>
            <person name="Qi Y."/>
            <person name="Fu T."/>
            <person name="Tang G.D."/>
            <person name="Zhang D."/>
            <person name="Sun W.H."/>
            <person name="Liu D.K."/>
            <person name="Li Y."/>
            <person name="Chen G.Z."/>
            <person name="Liu X.D."/>
            <person name="Liao X.Y."/>
            <person name="Jiang Y.T."/>
            <person name="Yu X."/>
            <person name="Hao Y."/>
            <person name="Huang J."/>
            <person name="Zhao X.W."/>
            <person name="Ke S."/>
            <person name="Chen Y.Y."/>
            <person name="Wu W.L."/>
            <person name="Hsu J.L."/>
            <person name="Lin Y.F."/>
            <person name="Huang M.D."/>
            <person name="Li C.Y."/>
            <person name="Huang L."/>
            <person name="Wang Z.W."/>
            <person name="Zhao X."/>
            <person name="Zhong W.Y."/>
            <person name="Peng D.H."/>
            <person name="Ahmad S."/>
            <person name="Lan S."/>
            <person name="Zhang J.S."/>
            <person name="Tsai W.C."/>
            <person name="Van de Peer Y."/>
            <person name="Liu Z.J."/>
        </authorList>
    </citation>
    <scope>NUCLEOTIDE SEQUENCE</scope>
    <source>
        <strain evidence="6">SCP</strain>
    </source>
</reference>
<dbReference type="GO" id="GO:0008270">
    <property type="term" value="F:zinc ion binding"/>
    <property type="evidence" value="ECO:0007669"/>
    <property type="project" value="UniProtKB-KW"/>
</dbReference>
<accession>A0AAV9BBM3</accession>
<dbReference type="Proteomes" id="UP001179952">
    <property type="component" value="Unassembled WGS sequence"/>
</dbReference>
<keyword evidence="2 4" id="KW-0863">Zinc-finger</keyword>
<evidence type="ECO:0000256" key="3">
    <source>
        <dbReference type="ARBA" id="ARBA00022833"/>
    </source>
</evidence>
<dbReference type="SUPFAM" id="SSF144232">
    <property type="entry name" value="HIT/MYND zinc finger-like"/>
    <property type="match status" value="1"/>
</dbReference>
<evidence type="ECO:0000259" key="5">
    <source>
        <dbReference type="PROSITE" id="PS50865"/>
    </source>
</evidence>
<protein>
    <recommendedName>
        <fullName evidence="5">MYND-type domain-containing protein</fullName>
    </recommendedName>
</protein>
<name>A0AAV9BBM3_ACOGR</name>
<keyword evidence="1" id="KW-0479">Metal-binding</keyword>
<dbReference type="PROSITE" id="PS50865">
    <property type="entry name" value="ZF_MYND_2"/>
    <property type="match status" value="1"/>
</dbReference>
<dbReference type="PANTHER" id="PTHR47570:SF1">
    <property type="entry name" value="ZINC ION BINDING PROTEIN"/>
    <property type="match status" value="1"/>
</dbReference>
<evidence type="ECO:0000256" key="2">
    <source>
        <dbReference type="ARBA" id="ARBA00022771"/>
    </source>
</evidence>
<reference evidence="6" key="2">
    <citation type="submission" date="2023-06" db="EMBL/GenBank/DDBJ databases">
        <authorList>
            <person name="Ma L."/>
            <person name="Liu K.-W."/>
            <person name="Li Z."/>
            <person name="Hsiao Y.-Y."/>
            <person name="Qi Y."/>
            <person name="Fu T."/>
            <person name="Tang G."/>
            <person name="Zhang D."/>
            <person name="Sun W.-H."/>
            <person name="Liu D.-K."/>
            <person name="Li Y."/>
            <person name="Chen G.-Z."/>
            <person name="Liu X.-D."/>
            <person name="Liao X.-Y."/>
            <person name="Jiang Y.-T."/>
            <person name="Yu X."/>
            <person name="Hao Y."/>
            <person name="Huang J."/>
            <person name="Zhao X.-W."/>
            <person name="Ke S."/>
            <person name="Chen Y.-Y."/>
            <person name="Wu W.-L."/>
            <person name="Hsu J.-L."/>
            <person name="Lin Y.-F."/>
            <person name="Huang M.-D."/>
            <person name="Li C.-Y."/>
            <person name="Huang L."/>
            <person name="Wang Z.-W."/>
            <person name="Zhao X."/>
            <person name="Zhong W.-Y."/>
            <person name="Peng D.-H."/>
            <person name="Ahmad S."/>
            <person name="Lan S."/>
            <person name="Zhang J.-S."/>
            <person name="Tsai W.-C."/>
            <person name="Van De Peer Y."/>
            <person name="Liu Z.-J."/>
        </authorList>
    </citation>
    <scope>NUCLEOTIDE SEQUENCE</scope>
    <source>
        <strain evidence="6">SCP</strain>
        <tissue evidence="6">Leaves</tissue>
    </source>
</reference>
<dbReference type="PANTHER" id="PTHR47570">
    <property type="entry name" value="ZINC ION BINDING PROTEIN"/>
    <property type="match status" value="1"/>
</dbReference>
<dbReference type="AlphaFoldDB" id="A0AAV9BBM3"/>
<dbReference type="Pfam" id="PF20179">
    <property type="entry name" value="MSS51_C"/>
    <property type="match status" value="1"/>
</dbReference>
<keyword evidence="7" id="KW-1185">Reference proteome</keyword>
<comment type="caution">
    <text evidence="6">The sequence shown here is derived from an EMBL/GenBank/DDBJ whole genome shotgun (WGS) entry which is preliminary data.</text>
</comment>
<evidence type="ECO:0000256" key="4">
    <source>
        <dbReference type="PROSITE-ProRule" id="PRU00134"/>
    </source>
</evidence>
<dbReference type="Pfam" id="PF01753">
    <property type="entry name" value="zf-MYND"/>
    <property type="match status" value="1"/>
</dbReference>
<organism evidence="6 7">
    <name type="scientific">Acorus gramineus</name>
    <name type="common">Dwarf sweet flag</name>
    <dbReference type="NCBI Taxonomy" id="55184"/>
    <lineage>
        <taxon>Eukaryota</taxon>
        <taxon>Viridiplantae</taxon>
        <taxon>Streptophyta</taxon>
        <taxon>Embryophyta</taxon>
        <taxon>Tracheophyta</taxon>
        <taxon>Spermatophyta</taxon>
        <taxon>Magnoliopsida</taxon>
        <taxon>Liliopsida</taxon>
        <taxon>Acoraceae</taxon>
        <taxon>Acorus</taxon>
    </lineage>
</organism>
<evidence type="ECO:0000256" key="1">
    <source>
        <dbReference type="ARBA" id="ARBA00022723"/>
    </source>
</evidence>
<dbReference type="InterPro" id="IPR046824">
    <property type="entry name" value="Mss51-like_C"/>
</dbReference>
<dbReference type="Gene3D" id="6.10.140.2220">
    <property type="match status" value="1"/>
</dbReference>
<proteinExistence type="predicted"/>
<dbReference type="EMBL" id="JAUJYN010000004">
    <property type="protein sequence ID" value="KAK1273845.1"/>
    <property type="molecule type" value="Genomic_DNA"/>
</dbReference>